<evidence type="ECO:0000256" key="1">
    <source>
        <dbReference type="SAM" id="Coils"/>
    </source>
</evidence>
<feature type="domain" description="Polyprotein allergen nematode" evidence="3">
    <location>
        <begin position="2742"/>
        <end position="2853"/>
    </location>
</feature>
<accession>A0A5S6PRF0</accession>
<feature type="domain" description="Polyprotein allergen nematode" evidence="3">
    <location>
        <begin position="3127"/>
        <end position="3247"/>
    </location>
</feature>
<reference evidence="5" key="1">
    <citation type="journal article" date="2007" name="Science">
        <title>Draft genome of the filarial nematode parasite Brugia malayi.</title>
        <authorList>
            <person name="Ghedin E."/>
            <person name="Wang S."/>
            <person name="Spiro D."/>
            <person name="Caler E."/>
            <person name="Zhao Q."/>
            <person name="Crabtree J."/>
            <person name="Allen J.E."/>
            <person name="Delcher A.L."/>
            <person name="Guiliano D.B."/>
            <person name="Miranda-Saavedra D."/>
            <person name="Angiuoli S.V."/>
            <person name="Creasy T."/>
            <person name="Amedeo P."/>
            <person name="Haas B."/>
            <person name="El-Sayed N.M."/>
            <person name="Wortman J.R."/>
            <person name="Feldblyum T."/>
            <person name="Tallon L."/>
            <person name="Schatz M."/>
            <person name="Shumway M."/>
            <person name="Koo H."/>
            <person name="Salzberg S.L."/>
            <person name="Schobel S."/>
            <person name="Pertea M."/>
            <person name="Pop M."/>
            <person name="White O."/>
            <person name="Barton G.J."/>
            <person name="Carlow C.K."/>
            <person name="Crawford M.J."/>
            <person name="Daub J."/>
            <person name="Dimmic M.W."/>
            <person name="Estes C.F."/>
            <person name="Foster J.M."/>
            <person name="Ganatra M."/>
            <person name="Gregory W.F."/>
            <person name="Johnson N.M."/>
            <person name="Jin J."/>
            <person name="Komuniecki R."/>
            <person name="Korf I."/>
            <person name="Kumar S."/>
            <person name="Laney S."/>
            <person name="Li B.W."/>
            <person name="Li W."/>
            <person name="Lindblom T.H."/>
            <person name="Lustigman S."/>
            <person name="Ma D."/>
            <person name="Maina C.V."/>
            <person name="Martin D.M."/>
            <person name="McCarter J.P."/>
            <person name="McReynolds L."/>
            <person name="Mitreva M."/>
            <person name="Nutman T.B."/>
            <person name="Parkinson J."/>
            <person name="Peregrin-Alvarez J.M."/>
            <person name="Poole C."/>
            <person name="Ren Q."/>
            <person name="Saunders L."/>
            <person name="Sluder A.E."/>
            <person name="Smith K."/>
            <person name="Stanke M."/>
            <person name="Unnasch T.R."/>
            <person name="Ware J."/>
            <person name="Wei A.D."/>
            <person name="Weil G."/>
            <person name="Williams D.J."/>
            <person name="Zhang Y."/>
            <person name="Williams S.A."/>
            <person name="Fraser-Liggett C."/>
            <person name="Slatko B."/>
            <person name="Blaxter M.L."/>
            <person name="Scott A.L."/>
        </authorList>
    </citation>
    <scope>NUCLEOTIDE SEQUENCE</scope>
    <source>
        <strain evidence="5">FR3</strain>
    </source>
</reference>
<feature type="domain" description="Polyprotein allergen nematode" evidence="3">
    <location>
        <begin position="1016"/>
        <end position="1137"/>
    </location>
</feature>
<feature type="domain" description="Polyprotein allergen nematode" evidence="3">
    <location>
        <begin position="752"/>
        <end position="873"/>
    </location>
</feature>
<feature type="domain" description="Polyprotein allergen nematode" evidence="3">
    <location>
        <begin position="460"/>
        <end position="578"/>
    </location>
</feature>
<evidence type="ECO:0000256" key="2">
    <source>
        <dbReference type="SAM" id="SignalP"/>
    </source>
</evidence>
<feature type="domain" description="Polyprotein allergen nematode" evidence="3">
    <location>
        <begin position="2996"/>
        <end position="3117"/>
    </location>
</feature>
<dbReference type="Gene3D" id="1.10.533.30">
    <property type="entry name" value="Nematode polyprotein allergen ABA-1"/>
    <property type="match status" value="24"/>
</dbReference>
<feature type="signal peptide" evidence="2">
    <location>
        <begin position="1"/>
        <end position="21"/>
    </location>
</feature>
<protein>
    <submittedName>
        <fullName evidence="6">Polyprotein allergen nematode domain-containing protein</fullName>
    </submittedName>
</protein>
<feature type="domain" description="Polyprotein allergen nematode" evidence="3">
    <location>
        <begin position="1412"/>
        <end position="1533"/>
    </location>
</feature>
<feature type="domain" description="Polyprotein allergen nematode" evidence="3">
    <location>
        <begin position="2468"/>
        <end position="2589"/>
    </location>
</feature>
<feature type="domain" description="Polyprotein allergen nematode" evidence="3">
    <location>
        <begin position="620"/>
        <end position="741"/>
    </location>
</feature>
<accession>A0A4E9FPK7</accession>
<evidence type="ECO:0000259" key="3">
    <source>
        <dbReference type="Pfam" id="PF16469"/>
    </source>
</evidence>
<dbReference type="InterPro" id="IPR038289">
    <property type="entry name" value="DVA-1_sf"/>
</dbReference>
<feature type="domain" description="Polyprotein allergen nematode" evidence="3">
    <location>
        <begin position="215"/>
        <end position="321"/>
    </location>
</feature>
<dbReference type="Pfam" id="PF16469">
    <property type="entry name" value="NPA"/>
    <property type="match status" value="24"/>
</dbReference>
<dbReference type="CTD" id="6105085"/>
<dbReference type="RefSeq" id="XP_042937977.1">
    <property type="nucleotide sequence ID" value="XM_043082043.1"/>
</dbReference>
<feature type="domain" description="Polyprotein allergen nematode" evidence="3">
    <location>
        <begin position="2072"/>
        <end position="2193"/>
    </location>
</feature>
<dbReference type="Proteomes" id="UP000006672">
    <property type="component" value="Unassembled WGS sequence"/>
</dbReference>
<dbReference type="WBParaSite" id="Bm6084.1">
    <property type="protein sequence ID" value="Bm6084.1"/>
    <property type="gene ID" value="WBGene00226345"/>
</dbReference>
<feature type="domain" description="Polyprotein allergen nematode" evidence="3">
    <location>
        <begin position="1676"/>
        <end position="1797"/>
    </location>
</feature>
<gene>
    <name evidence="4 6" type="primary">Bma-npa-1</name>
    <name evidence="4" type="ORF">BM_BM6084</name>
</gene>
<dbReference type="InterPro" id="IPR032487">
    <property type="entry name" value="ABA-1_nematode"/>
</dbReference>
<feature type="domain" description="Polyprotein allergen nematode" evidence="3">
    <location>
        <begin position="1808"/>
        <end position="1929"/>
    </location>
</feature>
<keyword evidence="1" id="KW-0175">Coiled coil</keyword>
<feature type="domain" description="Polyprotein allergen nematode" evidence="3">
    <location>
        <begin position="1148"/>
        <end position="1269"/>
    </location>
</feature>
<dbReference type="OrthoDB" id="5823468at2759"/>
<evidence type="ECO:0000313" key="4">
    <source>
        <dbReference type="EMBL" id="VIO98750.1"/>
    </source>
</evidence>
<feature type="domain" description="Polyprotein allergen nematode" evidence="3">
    <location>
        <begin position="74"/>
        <end position="187"/>
    </location>
</feature>
<evidence type="ECO:0000313" key="5">
    <source>
        <dbReference type="Proteomes" id="UP000006672"/>
    </source>
</evidence>
<feature type="domain" description="Polyprotein allergen nematode" evidence="3">
    <location>
        <begin position="2600"/>
        <end position="2721"/>
    </location>
</feature>
<reference evidence="6" key="3">
    <citation type="submission" date="2019-12" db="UniProtKB">
        <authorList>
            <consortium name="WormBaseParasite"/>
        </authorList>
    </citation>
    <scope>IDENTIFICATION</scope>
</reference>
<feature type="domain" description="Polyprotein allergen nematode" evidence="3">
    <location>
        <begin position="1544"/>
        <end position="1665"/>
    </location>
</feature>
<feature type="domain" description="Polyprotein allergen nematode" evidence="3">
    <location>
        <begin position="1940"/>
        <end position="2061"/>
    </location>
</feature>
<keyword evidence="5" id="KW-1185">Reference proteome</keyword>
<proteinExistence type="predicted"/>
<feature type="domain" description="Polyprotein allergen nematode" evidence="3">
    <location>
        <begin position="2869"/>
        <end position="2988"/>
    </location>
</feature>
<name>A0A4E9FPK7_BRUMA</name>
<feature type="domain" description="Polyprotein allergen nematode" evidence="3">
    <location>
        <begin position="1280"/>
        <end position="1401"/>
    </location>
</feature>
<dbReference type="KEGG" id="bmy:BM_BM6084"/>
<feature type="domain" description="Polyprotein allergen nematode" evidence="3">
    <location>
        <begin position="332"/>
        <end position="451"/>
    </location>
</feature>
<dbReference type="GeneID" id="6105085"/>
<feature type="coiled-coil region" evidence="1">
    <location>
        <begin position="141"/>
        <end position="175"/>
    </location>
</feature>
<evidence type="ECO:0000313" key="6">
    <source>
        <dbReference type="WBParaSite" id="Bm6084.1"/>
    </source>
</evidence>
<sequence length="3265" mass="385744">MVIMLVPSLIWTIVVFSCVAARPKSYGNAFDVQKANAMQKKMEISRKGRHLQMNLETSEAIGKVSGDILIREKRNYEMHDWLTQEQKQEIRAMESEGLPRSEIVTRILGFFSKLLSEEKDKWNEVYKKQCIEWIGTVANDSEIAELEALRSKKNVKEYEAKLSEYKSRLSESEQDQINLWQDGCNKLNSLDIQQGTHHMMSRRDLSQNKENAYLLSNEQIALLDDMRASGASEEDIKRKLEQYYSAFPEHKRKEVDHQFKAKCIQWIQDVASFHEIQLFINSFERRNRLVFNILLDEYFDRLPKKQQNKEQYTKDICREMWREAMNSNRRKRYVDEKYNEWILWMTDEQKQELQQMRDNGSSFDEIHKKVNGHFLKLPETMQEELINDYKKKCRKYFVALASKDEIEKLQAVHDETNHLEHEKIINEILHRQPQNVRDKAYKFYQICDDVYHKQSNRSKRDIDHLMEKHLRWLTPEQKAEIRQMKASGESLSSIKQKLFSYIAVMGTDEQLHTVEKTKQSCYAWLENVTSVEERIELENLHHTDHSACKWKVREYIKRLSPQKQQEVNKDLEICEHIWYNQGNHGSGHEHHHHQHRGTRLLHPQIYTETNSRSKRDNHEHSLDDYFRTHLSWLTDAQKDEIRKMKEEGKQKMDMQKKILDYYENLTGDGKKEAGEKLRGGCRELLRQIVGDEKMAELKQMKESGLGQEELRAKVDEMLEHVTDEAKKQKIHEYGPACRKIYEDRHKRDNHEHSLDDYFRTHLSWLTDAQKDEIRKMKEEGKQKMDMQKKILDYYENLTGDGKKEAGEKLRGGCRELLRQIVGDEKMAELKQMKESGLGQEELRAKVDEMLEHVTDEAKKQKIHEYGPACRKIYEDRHKRDNHEHSLDDYFRTHLSWLTDAQKDEIRKMKEEGKQKMDMQKKILDYYENLTGDGKKEAGEKLRGGCRELLRQIVGDEKMAELKQMKESGLGQEELRAKVDEMLEHVTDEAKKQKIHEYGPACRKIYEDRHKRDNHEHSLDDYFRTHLSWLTDAQKDEIRKMKEEGKQKMDMQKKILDYYENLTGDGKKEAGEKLRGGCRELLRQIVGDEKMAELKQMKESGLGQEELRAKVDEMLEHVTDEAKKQKIHEYGPACRKIYEDRHKRDNHEHSLDDYFRTHLSWLTDAQKDEIRKMKEEGKQKMDMQKKILDYYENLTGDGKKEAGEKLRGGCRELLRQIVGDEKMAELKQMKESGLGQEELRAKVDEMLEHVTDEAKKQKIHEYGPACRKIYEDRHKRDNHEHSLDDYFRTHLSWLTDAQKDEIRKMKEEGKQKMDMQKKILDYYENLTGDGKKEAGEKLRGGCRELLRQIVGDEKMAELKQMKESGLGQEELRAKVDEMLEHVTDEAKKQKIHEYGPACRKIYEDRHKRDNHEHSLDDYFRTHLSWLTDAQKDEIRKMKEEGKQKMDMQKKILDYYENLTGDGKKEAGEKLRGGCRELLRQIVGDEKMAELKQMKESGLGQEELRAKVDEMLEHVTDEAKKQKIHEYGPACRKIYEDRHKRDNHEHSLDDYFRTHLSWLTDAQKDEIRKMKEEGKQKMDMQKKILDYYENLTGDGKKEAGEKLRGGCRELLRQIVGDEKMAELKQMKESGLGQEELRAKVDEMLEHVTDEAKKQKIHEYGPACRKIYEDRHKRDNHEHSLDDYFRTHLSWLTDAQKDEIRKMKEEGKQKMDMQKKILDYYENLTGDGKKEAGEKLRGGCRELLRQIVGDEKMAELKQMKESGLGQEELRAKVDEMLEHVTDEAKKQKIHEYGPACRKIYEDRHKRDNHEHSLDDYFRTHLSWLTDAQKDEIRKMKEEGKQKMDMQKKILDYYENLTGDGKKEAGEKLRGGCRELLRQIVGDEKMAELKQMKESGLGQEELRAKVDEMLEHVTDEAKKQKIHEYGPACRKIYEDRHKRDNHEHSLDDYFRTHLSWLTDAQKDEIRKMKEEGKQKMDMQKKILDYYENLTGDGKKEAGEKLRGGCRELLRQIVGDEKMAELKQMKESGLGQEELRAKVDEMLEHVTDEAKKQKIHEYGPACRKIYEDRHKRDNHEHSLDDYFRTHLSWLTDAQKDEIRKMKEEGKQKMDMQKKILDYYENLTGDGKKEAGEKLRGGCRELLRQIVGDEKMAELKQMKESGLGQEELRAKVDEMLEHVTDEAKKQKIHEYGPACRKIYEDRHKRDNHEHSLDDYFRTHLSWLTDAQKDEIRKMKEEGKQKMDMQKKILDYYENLTGDGKKEAGEKLRGGCRELLRQIVGDEKMAELKQMKESGLGQEELRAKVDEMLEHVTDEAKKQKIHEYGPACRKIYEDRHKRDNHEHSLDDYFRTHLSWLTDAQKDEIRKMKEEGKQKMDMQKKILDYYENLTGDGKKEAGEKLRGGCRELLRQIVGDEKMAELKQMKESGLGQEELRAKVDEMLEHVTDEAKKQKIHEYGPACRKIYEDRHKRDNHEHSLDDYFRTHLSWLTDAQKDEIRKMKEEGKQKMDMQKKILDYYENLTGDGKKEAGEKLRGGCRELLRQIVGDEKMAELKQMKESGLGQEELRAKVDEMLEHVTDEAKKQKIHEYGPACRKIYEDRHKRDNHEHSLDDYFRTHLSWLTDAQKDEIRKMKEEGKQKMDMQKKILDYYENLTGDGKKEAGEKLRGGCRELLRQIVGDEKMAELKQMKESGLGQEELRAKVDEMLEHVTDEAKKQKIHEYGPACRIIFEMPGLLRNKREQVNDNIMQHSGVYLQWLTDEEKDEIGKATGRSRSGAEILKAIFSYYQNLHGKEKEIAGERLKLVCEEVIRSLVYENRLSELQALEDNDSAVSEMMKMLSATIDKSKFIQIRAYQTACNRIFDSGQIVRTKREQKNHSLDDYVEMNLKWLSMDQKEELREMKRNGKSRADMIAKVFHYYDELLGEAKEYVSELLKDGCRQILKEVIGEDRYNELAKLRNSGANMNDLKGKADAMLIEITDVEKKEKIKIYGSGCKRILATADHKHSLEDHFKTDLKWLTKEQKDEILRIKEENKSKVDIRGKILHFYKSLNEETKKERAEFLSGVCDEMIAHVFGEEKAAELKELRKSTSAVDEIKRRMDVLIERIEDDEMKAKAREYGSICRKIFVDNQYKQNEHSMTHYFRTHLKWLSGEQKEEIKQMKANGKSREEIQSKIFEFFESASGETKKYATESLMEGCYELFKMIGGEEKADELHVMIQSDLAAKKIEEKITSIIDSIDNESKKAYAKAYLTPCMHLHNIRMTRQKRGNVIATVK</sequence>
<feature type="domain" description="Polyprotein allergen nematode" evidence="3">
    <location>
        <begin position="2204"/>
        <end position="2325"/>
    </location>
</feature>
<reference evidence="4" key="2">
    <citation type="submission" date="2019-04" db="EMBL/GenBank/DDBJ databases">
        <authorList>
            <person name="Howe K."/>
            <person name="Paulini M."/>
            <person name="Williams G."/>
        </authorList>
    </citation>
    <scope>NUCLEOTIDE SEQUENCE [LARGE SCALE GENOMIC DNA]</scope>
    <source>
        <strain evidence="4">FR3</strain>
    </source>
</reference>
<organism evidence="4">
    <name type="scientific">Brugia malayi</name>
    <name type="common">Filarial nematode worm</name>
    <dbReference type="NCBI Taxonomy" id="6279"/>
    <lineage>
        <taxon>Eukaryota</taxon>
        <taxon>Metazoa</taxon>
        <taxon>Ecdysozoa</taxon>
        <taxon>Nematoda</taxon>
        <taxon>Chromadorea</taxon>
        <taxon>Rhabditida</taxon>
        <taxon>Spirurina</taxon>
        <taxon>Spiruromorpha</taxon>
        <taxon>Filarioidea</taxon>
        <taxon>Onchocercidae</taxon>
        <taxon>Brugia</taxon>
    </lineage>
</organism>
<keyword evidence="2" id="KW-0732">Signal</keyword>
<dbReference type="EMBL" id="CAAKNF010000195">
    <property type="protein sequence ID" value="VIO98750.1"/>
    <property type="molecule type" value="Genomic_DNA"/>
</dbReference>
<feature type="domain" description="Polyprotein allergen nematode" evidence="3">
    <location>
        <begin position="884"/>
        <end position="1005"/>
    </location>
</feature>
<feature type="domain" description="Polyprotein allergen nematode" evidence="3">
    <location>
        <begin position="2336"/>
        <end position="2457"/>
    </location>
</feature>
<feature type="chain" id="PRO_5023869005" evidence="2">
    <location>
        <begin position="22"/>
        <end position="3265"/>
    </location>
</feature>